<keyword evidence="3" id="KW-1185">Reference proteome</keyword>
<reference evidence="2 3" key="1">
    <citation type="submission" date="2013-12" db="EMBL/GenBank/DDBJ databases">
        <title>Draft genome of the parsitic nematode Ancylostoma duodenale.</title>
        <authorList>
            <person name="Mitreva M."/>
        </authorList>
    </citation>
    <scope>NUCLEOTIDE SEQUENCE [LARGE SCALE GENOMIC DNA]</scope>
    <source>
        <strain evidence="2 3">Zhejiang</strain>
    </source>
</reference>
<protein>
    <submittedName>
        <fullName evidence="2">Uncharacterized protein</fullName>
    </submittedName>
</protein>
<evidence type="ECO:0000313" key="3">
    <source>
        <dbReference type="Proteomes" id="UP000054047"/>
    </source>
</evidence>
<evidence type="ECO:0000313" key="2">
    <source>
        <dbReference type="EMBL" id="KIH62788.1"/>
    </source>
</evidence>
<evidence type="ECO:0000256" key="1">
    <source>
        <dbReference type="SAM" id="MobiDB-lite"/>
    </source>
</evidence>
<name>A0A0C2D0D1_9BILA</name>
<dbReference type="EMBL" id="KN729077">
    <property type="protein sequence ID" value="KIH62788.1"/>
    <property type="molecule type" value="Genomic_DNA"/>
</dbReference>
<dbReference type="Proteomes" id="UP000054047">
    <property type="component" value="Unassembled WGS sequence"/>
</dbReference>
<sequence length="114" mass="13110">MSNISIKDESGKLLMADEEQNNRWVEYFLHILKQRRTALKMKGNWRNQQLEVKTGDVNIEVKEIDIEDLPNRKAPGPDTIPTELLKAGGRTMAEHDCSTIAGDKRSYRKNGEKR</sequence>
<feature type="region of interest" description="Disordered" evidence="1">
    <location>
        <begin position="95"/>
        <end position="114"/>
    </location>
</feature>
<accession>A0A0C2D0D1</accession>
<proteinExistence type="predicted"/>
<dbReference type="AlphaFoldDB" id="A0A0C2D0D1"/>
<gene>
    <name evidence="2" type="ORF">ANCDUO_06926</name>
</gene>
<organism evidence="2 3">
    <name type="scientific">Ancylostoma duodenale</name>
    <dbReference type="NCBI Taxonomy" id="51022"/>
    <lineage>
        <taxon>Eukaryota</taxon>
        <taxon>Metazoa</taxon>
        <taxon>Ecdysozoa</taxon>
        <taxon>Nematoda</taxon>
        <taxon>Chromadorea</taxon>
        <taxon>Rhabditida</taxon>
        <taxon>Rhabditina</taxon>
        <taxon>Rhabditomorpha</taxon>
        <taxon>Strongyloidea</taxon>
        <taxon>Ancylostomatidae</taxon>
        <taxon>Ancylostomatinae</taxon>
        <taxon>Ancylostoma</taxon>
    </lineage>
</organism>
<dbReference type="OrthoDB" id="418748at2759"/>